<dbReference type="Proteomes" id="UP000038011">
    <property type="component" value="Unassembled WGS sequence"/>
</dbReference>
<evidence type="ECO:0000256" key="1">
    <source>
        <dbReference type="SAM" id="SignalP"/>
    </source>
</evidence>
<reference evidence="2 3" key="1">
    <citation type="submission" date="2015-01" db="EMBL/GenBank/DDBJ databases">
        <title>Ahrensia donghaiensis sp. nov., a novel dimethylsulphoniopropionate-cleavage bacterium isolated from seawater and emended descriptions of the genus Ahrensia and Ahrensia kielensis.</title>
        <authorList>
            <person name="Liu J."/>
        </authorList>
    </citation>
    <scope>NUCLEOTIDE SEQUENCE [LARGE SCALE GENOMIC DNA]</scope>
    <source>
        <strain evidence="2 3">LZD062</strain>
    </source>
</reference>
<feature type="chain" id="PRO_5005847330" evidence="1">
    <location>
        <begin position="25"/>
        <end position="64"/>
    </location>
</feature>
<comment type="caution">
    <text evidence="2">The sequence shown here is derived from an EMBL/GenBank/DDBJ whole genome shotgun (WGS) entry which is preliminary data.</text>
</comment>
<evidence type="ECO:0000313" key="2">
    <source>
        <dbReference type="EMBL" id="KPB01405.1"/>
    </source>
</evidence>
<sequence length="64" mass="6913">MFPAPAITLFTAAFNNLASLWVQAQILSDLDVVLPPALARQGVCATSHTSKCTMMRSPEFGDFL</sequence>
<proteinExistence type="predicted"/>
<keyword evidence="1" id="KW-0732">Signal</keyword>
<evidence type="ECO:0000313" key="3">
    <source>
        <dbReference type="Proteomes" id="UP000038011"/>
    </source>
</evidence>
<feature type="signal peptide" evidence="1">
    <location>
        <begin position="1"/>
        <end position="24"/>
    </location>
</feature>
<dbReference type="STRING" id="1514904.SU32_09180"/>
<protein>
    <submittedName>
        <fullName evidence="2">Uncharacterized protein</fullName>
    </submittedName>
</protein>
<accession>A0A0N0E7N6</accession>
<dbReference type="AlphaFoldDB" id="A0A0N0E7N6"/>
<gene>
    <name evidence="2" type="ORF">SU32_09180</name>
</gene>
<dbReference type="PATRIC" id="fig|1514904.3.peg.664"/>
<name>A0A0N0E7N6_9HYPH</name>
<dbReference type="EMBL" id="JXMU01000011">
    <property type="protein sequence ID" value="KPB01405.1"/>
    <property type="molecule type" value="Genomic_DNA"/>
</dbReference>
<organism evidence="2 3">
    <name type="scientific">Ahrensia marina</name>
    <dbReference type="NCBI Taxonomy" id="1514904"/>
    <lineage>
        <taxon>Bacteria</taxon>
        <taxon>Pseudomonadati</taxon>
        <taxon>Pseudomonadota</taxon>
        <taxon>Alphaproteobacteria</taxon>
        <taxon>Hyphomicrobiales</taxon>
        <taxon>Ahrensiaceae</taxon>
        <taxon>Ahrensia</taxon>
    </lineage>
</organism>
<keyword evidence="3" id="KW-1185">Reference proteome</keyword>